<dbReference type="EMBL" id="CP019791">
    <property type="protein sequence ID" value="AQT67711.1"/>
    <property type="molecule type" value="Genomic_DNA"/>
</dbReference>
<name>A0A1U9NIG8_9BACT</name>
<evidence type="ECO:0000313" key="3">
    <source>
        <dbReference type="Proteomes" id="UP000189674"/>
    </source>
</evidence>
<accession>A0A1U9NIG8</accession>
<reference evidence="3" key="1">
    <citation type="submission" date="2017-02" db="EMBL/GenBank/DDBJ databases">
        <title>Comparative genomics and description of representatives of a novel lineage of planctomycetes thriving in anoxic sediments.</title>
        <authorList>
            <person name="Spring S."/>
            <person name="Bunk B."/>
            <person name="Sproer C."/>
        </authorList>
    </citation>
    <scope>NUCLEOTIDE SEQUENCE [LARGE SCALE GENOMIC DNA]</scope>
    <source>
        <strain evidence="3">ST-NAGAB-D1</strain>
    </source>
</reference>
<evidence type="ECO:0000256" key="1">
    <source>
        <dbReference type="SAM" id="SignalP"/>
    </source>
</evidence>
<gene>
    <name evidence="2" type="ORF">STSP2_00859</name>
</gene>
<proteinExistence type="predicted"/>
<dbReference type="Proteomes" id="UP000189674">
    <property type="component" value="Chromosome"/>
</dbReference>
<dbReference type="KEGG" id="alus:STSP2_00859"/>
<dbReference type="STRING" id="1936003.STSP2_00859"/>
<feature type="chain" id="PRO_5012097997" evidence="1">
    <location>
        <begin position="19"/>
        <end position="157"/>
    </location>
</feature>
<keyword evidence="1" id="KW-0732">Signal</keyword>
<keyword evidence="3" id="KW-1185">Reference proteome</keyword>
<dbReference type="RefSeq" id="WP_146660116.1">
    <property type="nucleotide sequence ID" value="NZ_CP019791.1"/>
</dbReference>
<sequence length="157" mass="17559" precursor="true">MRRMVLVVFCVVTMLCSAGCMDKILAWNEDTTTDLLGRKADLVATLAEIDAVADLKSDDGKYKGFMVIAKRPGLEIPAQERLIKRVYEELYFDDAKGDVLVTLVENTNFSHEAKREIMVGLNNIESEEEKIRVLDAVQFRRIGVNAAMGERMGGAEE</sequence>
<organism evidence="2 3">
    <name type="scientific">Anaerohalosphaera lusitana</name>
    <dbReference type="NCBI Taxonomy" id="1936003"/>
    <lineage>
        <taxon>Bacteria</taxon>
        <taxon>Pseudomonadati</taxon>
        <taxon>Planctomycetota</taxon>
        <taxon>Phycisphaerae</taxon>
        <taxon>Sedimentisphaerales</taxon>
        <taxon>Anaerohalosphaeraceae</taxon>
        <taxon>Anaerohalosphaera</taxon>
    </lineage>
</organism>
<feature type="signal peptide" evidence="1">
    <location>
        <begin position="1"/>
        <end position="18"/>
    </location>
</feature>
<evidence type="ECO:0000313" key="2">
    <source>
        <dbReference type="EMBL" id="AQT67711.1"/>
    </source>
</evidence>
<dbReference type="AlphaFoldDB" id="A0A1U9NIG8"/>
<protein>
    <submittedName>
        <fullName evidence="2">Uncharacterized protein</fullName>
    </submittedName>
</protein>